<gene>
    <name evidence="10" type="ORF">GN958_ATG03520</name>
</gene>
<keyword evidence="6" id="KW-0479">Metal-binding</keyword>
<evidence type="ECO:0000256" key="1">
    <source>
        <dbReference type="ARBA" id="ARBA00004286"/>
    </source>
</evidence>
<dbReference type="InterPro" id="IPR050973">
    <property type="entry name" value="H3K9_Histone-Lys_N-MTase"/>
</dbReference>
<dbReference type="Proteomes" id="UP000704712">
    <property type="component" value="Unassembled WGS sequence"/>
</dbReference>
<reference evidence="10" key="1">
    <citation type="submission" date="2020-03" db="EMBL/GenBank/DDBJ databases">
        <title>Hybrid Assembly of Korean Phytophthora infestans isolates.</title>
        <authorList>
            <person name="Prokchorchik M."/>
            <person name="Lee Y."/>
            <person name="Seo J."/>
            <person name="Cho J.-H."/>
            <person name="Park Y.-E."/>
            <person name="Jang D.-C."/>
            <person name="Im J.-S."/>
            <person name="Choi J.-G."/>
            <person name="Park H.-J."/>
            <person name="Lee G.-B."/>
            <person name="Lee Y.-G."/>
            <person name="Hong S.-Y."/>
            <person name="Cho K."/>
            <person name="Sohn K.H."/>
        </authorList>
    </citation>
    <scope>NUCLEOTIDE SEQUENCE</scope>
    <source>
        <strain evidence="10">KR_2_A2</strain>
    </source>
</reference>
<proteinExistence type="predicted"/>
<evidence type="ECO:0000313" key="11">
    <source>
        <dbReference type="Proteomes" id="UP000704712"/>
    </source>
</evidence>
<dbReference type="SUPFAM" id="SSF82199">
    <property type="entry name" value="SET domain"/>
    <property type="match status" value="1"/>
</dbReference>
<organism evidence="10 11">
    <name type="scientific">Phytophthora infestans</name>
    <name type="common">Potato late blight agent</name>
    <name type="synonym">Botrytis infestans</name>
    <dbReference type="NCBI Taxonomy" id="4787"/>
    <lineage>
        <taxon>Eukaryota</taxon>
        <taxon>Sar</taxon>
        <taxon>Stramenopiles</taxon>
        <taxon>Oomycota</taxon>
        <taxon>Peronosporomycetes</taxon>
        <taxon>Peronosporales</taxon>
        <taxon>Peronosporaceae</taxon>
        <taxon>Phytophthora</taxon>
    </lineage>
</organism>
<feature type="compositionally biased region" description="Basic residues" evidence="8">
    <location>
        <begin position="90"/>
        <end position="100"/>
    </location>
</feature>
<dbReference type="PANTHER" id="PTHR46223:SF3">
    <property type="entry name" value="HISTONE-LYSINE N-METHYLTRANSFERASE SET-23"/>
    <property type="match status" value="1"/>
</dbReference>
<dbReference type="GO" id="GO:0008168">
    <property type="term" value="F:methyltransferase activity"/>
    <property type="evidence" value="ECO:0007669"/>
    <property type="project" value="UniProtKB-KW"/>
</dbReference>
<dbReference type="Pfam" id="PF00856">
    <property type="entry name" value="SET"/>
    <property type="match status" value="1"/>
</dbReference>
<evidence type="ECO:0000256" key="7">
    <source>
        <dbReference type="ARBA" id="ARBA00022833"/>
    </source>
</evidence>
<dbReference type="EMBL" id="JAACNO010000483">
    <property type="protein sequence ID" value="KAF4147296.1"/>
    <property type="molecule type" value="Genomic_DNA"/>
</dbReference>
<dbReference type="PANTHER" id="PTHR46223">
    <property type="entry name" value="HISTONE-LYSINE N-METHYLTRANSFERASE SUV39H"/>
    <property type="match status" value="1"/>
</dbReference>
<dbReference type="SMART" id="SM00317">
    <property type="entry name" value="SET"/>
    <property type="match status" value="1"/>
</dbReference>
<name>A0A8S9V1H3_PHYIN</name>
<dbReference type="GO" id="GO:0032259">
    <property type="term" value="P:methylation"/>
    <property type="evidence" value="ECO:0007669"/>
    <property type="project" value="UniProtKB-KW"/>
</dbReference>
<evidence type="ECO:0000256" key="6">
    <source>
        <dbReference type="ARBA" id="ARBA00022723"/>
    </source>
</evidence>
<feature type="region of interest" description="Disordered" evidence="8">
    <location>
        <begin position="142"/>
        <end position="196"/>
    </location>
</feature>
<keyword evidence="5" id="KW-0949">S-adenosyl-L-methionine</keyword>
<keyword evidence="2" id="KW-0158">Chromosome</keyword>
<evidence type="ECO:0000256" key="8">
    <source>
        <dbReference type="SAM" id="MobiDB-lite"/>
    </source>
</evidence>
<keyword evidence="4" id="KW-0808">Transferase</keyword>
<evidence type="ECO:0000256" key="5">
    <source>
        <dbReference type="ARBA" id="ARBA00022691"/>
    </source>
</evidence>
<keyword evidence="3" id="KW-0489">Methyltransferase</keyword>
<evidence type="ECO:0000256" key="3">
    <source>
        <dbReference type="ARBA" id="ARBA00022603"/>
    </source>
</evidence>
<evidence type="ECO:0000256" key="4">
    <source>
        <dbReference type="ARBA" id="ARBA00022679"/>
    </source>
</evidence>
<feature type="compositionally biased region" description="Basic and acidic residues" evidence="8">
    <location>
        <begin position="157"/>
        <end position="167"/>
    </location>
</feature>
<dbReference type="InterPro" id="IPR046341">
    <property type="entry name" value="SET_dom_sf"/>
</dbReference>
<comment type="caution">
    <text evidence="10">The sequence shown here is derived from an EMBL/GenBank/DDBJ whole genome shotgun (WGS) entry which is preliminary data.</text>
</comment>
<dbReference type="InterPro" id="IPR001214">
    <property type="entry name" value="SET_dom"/>
</dbReference>
<feature type="region of interest" description="Disordered" evidence="8">
    <location>
        <begin position="1"/>
        <end position="104"/>
    </location>
</feature>
<evidence type="ECO:0000259" key="9">
    <source>
        <dbReference type="SMART" id="SM00317"/>
    </source>
</evidence>
<sequence length="390" mass="42866">MNADDAIDLCSSDSDDHLQEAAGSRQIGAKEQQHNESLIDLAGSSDDSSAGSPLTKIEAASATEASVRSYGGRAKAHKRMKANPWAPTLSRKKSRQARRAPVKDSKRIYHVKTMKTVFIQAYLQLPGVREGIERFRALQEEESKLPAPTADVTELAQHSDEPRRAAEPEIAGVEISADEDEDKQEDEAPNFPSLSIPFPASVTRSLRLNNPEGFELADDWPSEICGCIGDCYPDTCLNATTTLFGGSDNCTFCGRCSNGVNESHDVELFASDIGIGVRTVDTLHVGSTVAPYTGILTNHDYNTDANQHEYVVALQARARGRVKNKLYIDAEEWGTVARFINHSCEPNTEFVEMRHNREVHVMVKVTSCDANRRIEREGHAHGTNIETTVL</sequence>
<comment type="subcellular location">
    <subcellularLocation>
        <location evidence="1">Chromosome</location>
    </subcellularLocation>
</comment>
<dbReference type="AlphaFoldDB" id="A0A8S9V1H3"/>
<accession>A0A8S9V1H3</accession>
<keyword evidence="7" id="KW-0862">Zinc</keyword>
<dbReference type="GO" id="GO:0005694">
    <property type="term" value="C:chromosome"/>
    <property type="evidence" value="ECO:0007669"/>
    <property type="project" value="UniProtKB-SubCell"/>
</dbReference>
<evidence type="ECO:0000313" key="10">
    <source>
        <dbReference type="EMBL" id="KAF4147296.1"/>
    </source>
</evidence>
<protein>
    <submittedName>
        <fullName evidence="10">SET domain-containing protein</fullName>
    </submittedName>
</protein>
<feature type="compositionally biased region" description="Acidic residues" evidence="8">
    <location>
        <begin position="176"/>
        <end position="188"/>
    </location>
</feature>
<dbReference type="Gene3D" id="2.170.270.10">
    <property type="entry name" value="SET domain"/>
    <property type="match status" value="1"/>
</dbReference>
<feature type="compositionally biased region" description="Low complexity" evidence="8">
    <location>
        <begin position="42"/>
        <end position="52"/>
    </location>
</feature>
<dbReference type="GO" id="GO:0046872">
    <property type="term" value="F:metal ion binding"/>
    <property type="evidence" value="ECO:0007669"/>
    <property type="project" value="UniProtKB-KW"/>
</dbReference>
<feature type="domain" description="SET" evidence="9">
    <location>
        <begin position="264"/>
        <end position="377"/>
    </location>
</feature>
<evidence type="ECO:0000256" key="2">
    <source>
        <dbReference type="ARBA" id="ARBA00022454"/>
    </source>
</evidence>